<keyword evidence="18" id="KW-1185">Reference proteome</keyword>
<evidence type="ECO:0000313" key="18">
    <source>
        <dbReference type="Proteomes" id="UP000548685"/>
    </source>
</evidence>
<keyword evidence="6" id="KW-1133">Transmembrane helix</keyword>
<dbReference type="Gene3D" id="3.10.50.40">
    <property type="match status" value="1"/>
</dbReference>
<dbReference type="OrthoDB" id="9768393at2"/>
<accession>A0A6I4UJ60</accession>
<keyword evidence="4" id="KW-0997">Cell inner membrane</keyword>
<dbReference type="PANTHER" id="PTHR47529:SF1">
    <property type="entry name" value="PERIPLASMIC CHAPERONE PPID"/>
    <property type="match status" value="1"/>
</dbReference>
<comment type="similarity">
    <text evidence="11">Belongs to the PpiD chaperone family.</text>
</comment>
<evidence type="ECO:0000256" key="10">
    <source>
        <dbReference type="ARBA" id="ARBA00031484"/>
    </source>
</evidence>
<dbReference type="EMBL" id="WTYB01000002">
    <property type="protein sequence ID" value="MXP38930.1"/>
    <property type="molecule type" value="Genomic_DNA"/>
</dbReference>
<keyword evidence="8" id="KW-0143">Chaperone</keyword>
<evidence type="ECO:0000256" key="4">
    <source>
        <dbReference type="ARBA" id="ARBA00022519"/>
    </source>
</evidence>
<keyword evidence="7" id="KW-0472">Membrane</keyword>
<comment type="caution">
    <text evidence="16">The sequence shown here is derived from an EMBL/GenBank/DDBJ whole genome shotgun (WGS) entry which is preliminary data.</text>
</comment>
<dbReference type="GO" id="GO:0005886">
    <property type="term" value="C:plasma membrane"/>
    <property type="evidence" value="ECO:0007669"/>
    <property type="project" value="UniProtKB-SubCell"/>
</dbReference>
<keyword evidence="16" id="KW-0413">Isomerase</keyword>
<dbReference type="Gene3D" id="1.10.4030.10">
    <property type="entry name" value="Porin chaperone SurA, peptide-binding domain"/>
    <property type="match status" value="1"/>
</dbReference>
<evidence type="ECO:0000256" key="12">
    <source>
        <dbReference type="ARBA" id="ARBA00040743"/>
    </source>
</evidence>
<dbReference type="Pfam" id="PF13624">
    <property type="entry name" value="SurA_N_3"/>
    <property type="match status" value="1"/>
</dbReference>
<dbReference type="InterPro" id="IPR052029">
    <property type="entry name" value="PpiD_chaperone"/>
</dbReference>
<dbReference type="InterPro" id="IPR046357">
    <property type="entry name" value="PPIase_dom_sf"/>
</dbReference>
<organism evidence="16 17">
    <name type="scientific">Erythrobacter ramosus</name>
    <dbReference type="NCBI Taxonomy" id="35811"/>
    <lineage>
        <taxon>Bacteria</taxon>
        <taxon>Pseudomonadati</taxon>
        <taxon>Pseudomonadota</taxon>
        <taxon>Alphaproteobacteria</taxon>
        <taxon>Sphingomonadales</taxon>
        <taxon>Erythrobacteraceae</taxon>
        <taxon>Erythrobacter/Porphyrobacter group</taxon>
        <taxon>Erythrobacter</taxon>
    </lineage>
</organism>
<keyword evidence="3" id="KW-1003">Cell membrane</keyword>
<dbReference type="GO" id="GO:0003755">
    <property type="term" value="F:peptidyl-prolyl cis-trans isomerase activity"/>
    <property type="evidence" value="ECO:0007669"/>
    <property type="project" value="InterPro"/>
</dbReference>
<dbReference type="Pfam" id="PF13145">
    <property type="entry name" value="Rotamase_2"/>
    <property type="match status" value="1"/>
</dbReference>
<dbReference type="SUPFAM" id="SSF109998">
    <property type="entry name" value="Triger factor/SurA peptide-binding domain-like"/>
    <property type="match status" value="1"/>
</dbReference>
<name>A0A6I4UJ60_9SPHN</name>
<dbReference type="RefSeq" id="WP_160761022.1">
    <property type="nucleotide sequence ID" value="NZ_BAAADZ010000010.1"/>
</dbReference>
<protein>
    <recommendedName>
        <fullName evidence="2">Parvulin-like PPIase</fullName>
    </recommendedName>
    <alternativeName>
        <fullName evidence="9">Peptidyl-prolyl cis-trans isomerase plp</fullName>
    </alternativeName>
    <alternativeName>
        <fullName evidence="12">Periplasmic chaperone PpiD</fullName>
    </alternativeName>
    <alternativeName>
        <fullName evidence="13">Periplasmic folding chaperone</fullName>
    </alternativeName>
    <alternativeName>
        <fullName evidence="10">Rotamase plp</fullName>
    </alternativeName>
</protein>
<dbReference type="InterPro" id="IPR000297">
    <property type="entry name" value="PPIase_PpiC"/>
</dbReference>
<evidence type="ECO:0000259" key="14">
    <source>
        <dbReference type="Pfam" id="PF13145"/>
    </source>
</evidence>
<dbReference type="InterPro" id="IPR027304">
    <property type="entry name" value="Trigger_fact/SurA_dom_sf"/>
</dbReference>
<proteinExistence type="inferred from homology"/>
<evidence type="ECO:0000256" key="5">
    <source>
        <dbReference type="ARBA" id="ARBA00022692"/>
    </source>
</evidence>
<dbReference type="Proteomes" id="UP000430021">
    <property type="component" value="Unassembled WGS sequence"/>
</dbReference>
<evidence type="ECO:0000256" key="11">
    <source>
        <dbReference type="ARBA" id="ARBA00038408"/>
    </source>
</evidence>
<dbReference type="AlphaFoldDB" id="A0A6I4UJ60"/>
<evidence type="ECO:0000256" key="2">
    <source>
        <dbReference type="ARBA" id="ARBA00018370"/>
    </source>
</evidence>
<evidence type="ECO:0000256" key="6">
    <source>
        <dbReference type="ARBA" id="ARBA00022989"/>
    </source>
</evidence>
<evidence type="ECO:0000256" key="9">
    <source>
        <dbReference type="ARBA" id="ARBA00030642"/>
    </source>
</evidence>
<reference evidence="15 18" key="2">
    <citation type="submission" date="2020-08" db="EMBL/GenBank/DDBJ databases">
        <title>Genomic Encyclopedia of Type Strains, Phase IV (KMG-IV): sequencing the most valuable type-strain genomes for metagenomic binning, comparative biology and taxonomic classification.</title>
        <authorList>
            <person name="Goeker M."/>
        </authorList>
    </citation>
    <scope>NUCLEOTIDE SEQUENCE [LARGE SCALE GENOMIC DNA]</scope>
    <source>
        <strain evidence="15 18">DSM 8510</strain>
    </source>
</reference>
<reference evidence="16 17" key="1">
    <citation type="submission" date="2019-12" db="EMBL/GenBank/DDBJ databases">
        <title>Genomic-based taxomic classification of the family Erythrobacteraceae.</title>
        <authorList>
            <person name="Xu L."/>
        </authorList>
    </citation>
    <scope>NUCLEOTIDE SEQUENCE [LARGE SCALE GENOMIC DNA]</scope>
    <source>
        <strain evidence="16 17">JCM 10282</strain>
    </source>
</reference>
<evidence type="ECO:0000256" key="7">
    <source>
        <dbReference type="ARBA" id="ARBA00023136"/>
    </source>
</evidence>
<gene>
    <name evidence="15" type="ORF">FHS52_001951</name>
    <name evidence="16" type="ORF">GRI59_09965</name>
</gene>
<comment type="subcellular location">
    <subcellularLocation>
        <location evidence="1">Cell inner membrane</location>
        <topology evidence="1">Single-pass type II membrane protein</topology>
        <orientation evidence="1">Periplasmic side</orientation>
    </subcellularLocation>
</comment>
<evidence type="ECO:0000313" key="17">
    <source>
        <dbReference type="Proteomes" id="UP000430021"/>
    </source>
</evidence>
<dbReference type="EMBL" id="JACICE010000002">
    <property type="protein sequence ID" value="MBB3775982.1"/>
    <property type="molecule type" value="Genomic_DNA"/>
</dbReference>
<dbReference type="Proteomes" id="UP000548685">
    <property type="component" value="Unassembled WGS sequence"/>
</dbReference>
<evidence type="ECO:0000256" key="1">
    <source>
        <dbReference type="ARBA" id="ARBA00004382"/>
    </source>
</evidence>
<dbReference type="PANTHER" id="PTHR47529">
    <property type="entry name" value="PEPTIDYL-PROLYL CIS-TRANS ISOMERASE D"/>
    <property type="match status" value="1"/>
</dbReference>
<sequence length="643" mass="69377">MFSFFRRFFQSKIGLPIFLAFLGLMALAFVASDLGNTNFGGVTNTDRMAVVGGEAIPISDLTVSANNALAQVRQRNPTLTMPEFIAEGSLDEVVKQMIDRFAVGQYGKDYGLRAGENLVNSEILQIQAFQGLTGQFDQQAYLAAIGQRGLTDATFRRDLAIDLIEQQLLRSAVASPQLPEKVARQYAALVLEKRKGEIALIPSAAFAPAGNPSESQLTAWYNDNRAQFIRPERRTLRFAVLGTDTLKVNAAPTQAEIAERFKRDAAKYQASESRIVSSFVVPTEDAAKALAARIRAGASLEAVAREANFTASRSPARTREAMASATSFAFAQAAFKASEGGVVDPAQGTLGWYVARVDTIQRAPARTLAQVTPELTEQLTTEKRAAAIADLTSEIEAEIDGGTALAEVAKAYGLKVETTPALLADGRAFGQPQVQIVPQLAPLLSTAFQMEESEPQLAQIEAEQFVIFEVARVDEARAAPLAEVREGAIAGWKRSQGAVLAKQAADRIMAKVRAGTPLAAAMAAENKPGFEREAINLERRELLASQRQRIAPPLVLLFSMAEGTVKSLEGPRGLGWYVVALEDISTLPLDQEPNLVTQTRQQLGTALSDEYRAQAAAAMRKSLGVTRNEPAIAAVRKRLSGEQ</sequence>
<evidence type="ECO:0000256" key="8">
    <source>
        <dbReference type="ARBA" id="ARBA00023186"/>
    </source>
</evidence>
<keyword evidence="5" id="KW-0812">Transmembrane</keyword>
<dbReference type="SUPFAM" id="SSF54534">
    <property type="entry name" value="FKBP-like"/>
    <property type="match status" value="1"/>
</dbReference>
<evidence type="ECO:0000256" key="3">
    <source>
        <dbReference type="ARBA" id="ARBA00022475"/>
    </source>
</evidence>
<evidence type="ECO:0000256" key="13">
    <source>
        <dbReference type="ARBA" id="ARBA00042775"/>
    </source>
</evidence>
<feature type="domain" description="PpiC" evidence="14">
    <location>
        <begin position="252"/>
        <end position="372"/>
    </location>
</feature>
<evidence type="ECO:0000313" key="16">
    <source>
        <dbReference type="EMBL" id="MXP38930.1"/>
    </source>
</evidence>
<evidence type="ECO:0000313" key="15">
    <source>
        <dbReference type="EMBL" id="MBB3775982.1"/>
    </source>
</evidence>